<evidence type="ECO:0000259" key="3">
    <source>
        <dbReference type="SMART" id="SM00198"/>
    </source>
</evidence>
<dbReference type="Pfam" id="PF00188">
    <property type="entry name" value="CAP"/>
    <property type="match status" value="1"/>
</dbReference>
<organism evidence="4 5">
    <name type="scientific">Ancylostoma duodenale</name>
    <dbReference type="NCBI Taxonomy" id="51022"/>
    <lineage>
        <taxon>Eukaryota</taxon>
        <taxon>Metazoa</taxon>
        <taxon>Ecdysozoa</taxon>
        <taxon>Nematoda</taxon>
        <taxon>Chromadorea</taxon>
        <taxon>Rhabditida</taxon>
        <taxon>Rhabditina</taxon>
        <taxon>Rhabditomorpha</taxon>
        <taxon>Strongyloidea</taxon>
        <taxon>Ancylostomatidae</taxon>
        <taxon>Ancylostomatinae</taxon>
        <taxon>Ancylostoma</taxon>
    </lineage>
</organism>
<evidence type="ECO:0000256" key="1">
    <source>
        <dbReference type="SAM" id="MobiDB-lite"/>
    </source>
</evidence>
<feature type="domain" description="SCP" evidence="3">
    <location>
        <begin position="31"/>
        <end position="174"/>
    </location>
</feature>
<protein>
    <submittedName>
        <fullName evidence="4">SCP-like protein</fullName>
    </submittedName>
</protein>
<dbReference type="SMART" id="SM00198">
    <property type="entry name" value="SCP"/>
    <property type="match status" value="1"/>
</dbReference>
<sequence length="270" mass="28999">MLSSLAWIAALAIVCSATIDYQCWNFKSTDEIRDLYLKQANALREQIAQGSADCKGTEKCPQGKNIYRLFWDCMLEIEAQKFVDKCSDQVTQPNDATIIIKKQSLTTCNPKPLFKQTVKDWWDVVKTNGLDSNPINKAGLESFTALANGKATRIGCAQKNCNGDLYLACMTFQKAPETDQPIYEVGNGCAAATDCTTFAGSKCNAAKKVCVAGYIDPNTTTTIAPTTTGTGSTTSGTGSAATTTTVAGTTTSTAPPGMFRQLVYIITRAK</sequence>
<keyword evidence="2" id="KW-0732">Signal</keyword>
<dbReference type="EMBL" id="KN728187">
    <property type="protein sequence ID" value="KIH64210.1"/>
    <property type="molecule type" value="Genomic_DNA"/>
</dbReference>
<dbReference type="CDD" id="cd05380">
    <property type="entry name" value="CAP_euk"/>
    <property type="match status" value="1"/>
</dbReference>
<keyword evidence="5" id="KW-1185">Reference proteome</keyword>
<dbReference type="Proteomes" id="UP000054047">
    <property type="component" value="Unassembled WGS sequence"/>
</dbReference>
<dbReference type="SUPFAM" id="SSF55797">
    <property type="entry name" value="PR-1-like"/>
    <property type="match status" value="1"/>
</dbReference>
<accession>A0A0C2GSC9</accession>
<evidence type="ECO:0000256" key="2">
    <source>
        <dbReference type="SAM" id="SignalP"/>
    </source>
</evidence>
<dbReference type="InterPro" id="IPR035940">
    <property type="entry name" value="CAP_sf"/>
</dbReference>
<evidence type="ECO:0000313" key="4">
    <source>
        <dbReference type="EMBL" id="KIH64210.1"/>
    </source>
</evidence>
<dbReference type="AlphaFoldDB" id="A0A0C2GSC9"/>
<gene>
    <name evidence="4" type="ORF">ANCDUO_05487</name>
</gene>
<proteinExistence type="predicted"/>
<name>A0A0C2GSC9_9BILA</name>
<dbReference type="InterPro" id="IPR014044">
    <property type="entry name" value="CAP_dom"/>
</dbReference>
<dbReference type="Gene3D" id="3.40.33.10">
    <property type="entry name" value="CAP"/>
    <property type="match status" value="1"/>
</dbReference>
<feature type="signal peptide" evidence="2">
    <location>
        <begin position="1"/>
        <end position="17"/>
    </location>
</feature>
<feature type="chain" id="PRO_5002149295" evidence="2">
    <location>
        <begin position="18"/>
        <end position="270"/>
    </location>
</feature>
<dbReference type="OrthoDB" id="5847754at2759"/>
<feature type="region of interest" description="Disordered" evidence="1">
    <location>
        <begin position="226"/>
        <end position="253"/>
    </location>
</feature>
<reference evidence="4 5" key="1">
    <citation type="submission" date="2013-12" db="EMBL/GenBank/DDBJ databases">
        <title>Draft genome of the parsitic nematode Ancylostoma duodenale.</title>
        <authorList>
            <person name="Mitreva M."/>
        </authorList>
    </citation>
    <scope>NUCLEOTIDE SEQUENCE [LARGE SCALE GENOMIC DNA]</scope>
    <source>
        <strain evidence="4 5">Zhejiang</strain>
    </source>
</reference>
<evidence type="ECO:0000313" key="5">
    <source>
        <dbReference type="Proteomes" id="UP000054047"/>
    </source>
</evidence>